<reference evidence="2 3" key="1">
    <citation type="journal article" date="2019" name="Sci. Data">
        <title>Hybrid genome assembly and annotation of Danionella translucida.</title>
        <authorList>
            <person name="Kadobianskyi M."/>
            <person name="Schulze L."/>
            <person name="Schuelke M."/>
            <person name="Judkewitz B."/>
        </authorList>
    </citation>
    <scope>NUCLEOTIDE SEQUENCE [LARGE SCALE GENOMIC DNA]</scope>
    <source>
        <strain evidence="2 3">Bolton</strain>
    </source>
</reference>
<dbReference type="GO" id="GO:0006811">
    <property type="term" value="P:monoatomic ion transport"/>
    <property type="evidence" value="ECO:0007669"/>
    <property type="project" value="InterPro"/>
</dbReference>
<evidence type="ECO:0000256" key="1">
    <source>
        <dbReference type="SAM" id="Phobius"/>
    </source>
</evidence>
<dbReference type="AlphaFoldDB" id="A0A553RLH7"/>
<feature type="transmembrane region" description="Helical" evidence="1">
    <location>
        <begin position="66"/>
        <end position="88"/>
    </location>
</feature>
<keyword evidence="1" id="KW-1133">Transmembrane helix</keyword>
<organism evidence="2 3">
    <name type="scientific">Danionella cerebrum</name>
    <dbReference type="NCBI Taxonomy" id="2873325"/>
    <lineage>
        <taxon>Eukaryota</taxon>
        <taxon>Metazoa</taxon>
        <taxon>Chordata</taxon>
        <taxon>Craniata</taxon>
        <taxon>Vertebrata</taxon>
        <taxon>Euteleostomi</taxon>
        <taxon>Actinopterygii</taxon>
        <taxon>Neopterygii</taxon>
        <taxon>Teleostei</taxon>
        <taxon>Ostariophysi</taxon>
        <taxon>Cypriniformes</taxon>
        <taxon>Danionidae</taxon>
        <taxon>Danioninae</taxon>
        <taxon>Danionella</taxon>
    </lineage>
</organism>
<dbReference type="OrthoDB" id="6097796at2759"/>
<name>A0A553RLH7_9TELE</name>
<dbReference type="SUPFAM" id="SSF90112">
    <property type="entry name" value="Neurotransmitter-gated ion-channel transmembrane pore"/>
    <property type="match status" value="1"/>
</dbReference>
<sequence length="89" mass="10272">MLVSFLMSIGNEKEIAAAVESISDLTDNMKISRKTMDSDQKEMHPQTPVLQKKCVNWGRVARAIDMIFCILYVITVFLFLVLLFNAWFR</sequence>
<keyword evidence="1" id="KW-0472">Membrane</keyword>
<proteinExistence type="predicted"/>
<keyword evidence="3" id="KW-1185">Reference proteome</keyword>
<dbReference type="GO" id="GO:0016020">
    <property type="term" value="C:membrane"/>
    <property type="evidence" value="ECO:0007669"/>
    <property type="project" value="InterPro"/>
</dbReference>
<accession>A0A553RLH7</accession>
<dbReference type="Proteomes" id="UP000316079">
    <property type="component" value="Unassembled WGS sequence"/>
</dbReference>
<keyword evidence="1" id="KW-0812">Transmembrane</keyword>
<dbReference type="InterPro" id="IPR036719">
    <property type="entry name" value="Neuro-gated_channel_TM_sf"/>
</dbReference>
<comment type="caution">
    <text evidence="2">The sequence shown here is derived from an EMBL/GenBank/DDBJ whole genome shotgun (WGS) entry which is preliminary data.</text>
</comment>
<evidence type="ECO:0000313" key="3">
    <source>
        <dbReference type="Proteomes" id="UP000316079"/>
    </source>
</evidence>
<dbReference type="EMBL" id="SRMA01016125">
    <property type="protein sequence ID" value="TRZ03040.1"/>
    <property type="molecule type" value="Genomic_DNA"/>
</dbReference>
<evidence type="ECO:0000313" key="2">
    <source>
        <dbReference type="EMBL" id="TRZ03040.1"/>
    </source>
</evidence>
<gene>
    <name evidence="2" type="ORF">DNTS_028681</name>
</gene>
<protein>
    <submittedName>
        <fullName evidence="2">Uncharacterized protein</fullName>
    </submittedName>
</protein>